<proteinExistence type="inferred from homology"/>
<reference evidence="8" key="1">
    <citation type="journal article" date="2020" name="Nat. Ecol. Evol.">
        <title>Deeply conserved synteny resolves early events in vertebrate evolution.</title>
        <authorList>
            <person name="Simakov O."/>
            <person name="Marletaz F."/>
            <person name="Yue J.X."/>
            <person name="O'Connell B."/>
            <person name="Jenkins J."/>
            <person name="Brandt A."/>
            <person name="Calef R."/>
            <person name="Tung C.H."/>
            <person name="Huang T.K."/>
            <person name="Schmutz J."/>
            <person name="Satoh N."/>
            <person name="Yu J.K."/>
            <person name="Putnam N.H."/>
            <person name="Green R.E."/>
            <person name="Rokhsar D.S."/>
        </authorList>
    </citation>
    <scope>NUCLEOTIDE SEQUENCE [LARGE SCALE GENOMIC DNA]</scope>
    <source>
        <strain evidence="8">S238N-H82</strain>
    </source>
</reference>
<evidence type="ECO:0000256" key="4">
    <source>
        <dbReference type="ARBA" id="ARBA00022801"/>
    </source>
</evidence>
<evidence type="ECO:0000313" key="8">
    <source>
        <dbReference type="Proteomes" id="UP000001554"/>
    </source>
</evidence>
<keyword evidence="8" id="KW-1185">Reference proteome</keyword>
<dbReference type="GO" id="GO:0017183">
    <property type="term" value="P:protein histidyl modification to diphthamide"/>
    <property type="evidence" value="ECO:0000318"/>
    <property type="project" value="GO_Central"/>
</dbReference>
<dbReference type="InterPro" id="IPR001680">
    <property type="entry name" value="WD40_rpt"/>
</dbReference>
<evidence type="ECO:0000313" key="9">
    <source>
        <dbReference type="RefSeq" id="XP_035694318.1"/>
    </source>
</evidence>
<dbReference type="GO" id="GO:0005737">
    <property type="term" value="C:cytoplasm"/>
    <property type="evidence" value="ECO:0000318"/>
    <property type="project" value="GO_Central"/>
</dbReference>
<comment type="catalytic activity">
    <reaction evidence="7">
        <text>diphthine methyl ester-[translation elongation factor 2] + H2O = diphthine-[translation elongation factor 2] + methanol + H(+)</text>
        <dbReference type="Rhea" id="RHEA:42656"/>
        <dbReference type="Rhea" id="RHEA-COMP:10172"/>
        <dbReference type="Rhea" id="RHEA-COMP:10173"/>
        <dbReference type="ChEBI" id="CHEBI:15377"/>
        <dbReference type="ChEBI" id="CHEBI:15378"/>
        <dbReference type="ChEBI" id="CHEBI:17790"/>
        <dbReference type="ChEBI" id="CHEBI:79005"/>
        <dbReference type="ChEBI" id="CHEBI:82696"/>
        <dbReference type="EC" id="3.1.1.97"/>
    </reaction>
</comment>
<dbReference type="RefSeq" id="XP_035694318.1">
    <property type="nucleotide sequence ID" value="XM_035838425.1"/>
</dbReference>
<dbReference type="AlphaFoldDB" id="A0A9J7M4H9"/>
<reference evidence="9" key="2">
    <citation type="submission" date="2025-08" db="UniProtKB">
        <authorList>
            <consortium name="RefSeq"/>
        </authorList>
    </citation>
    <scope>IDENTIFICATION</scope>
    <source>
        <strain evidence="9">S238N-H82</strain>
        <tissue evidence="9">Testes</tissue>
    </source>
</reference>
<dbReference type="Proteomes" id="UP000001554">
    <property type="component" value="Chromosome 13"/>
</dbReference>
<evidence type="ECO:0000256" key="6">
    <source>
        <dbReference type="ARBA" id="ARBA00039131"/>
    </source>
</evidence>
<dbReference type="EC" id="3.1.1.97" evidence="6"/>
<comment type="pathway">
    <text evidence="1">Protein modification; peptidyl-diphthamide biosynthesis.</text>
</comment>
<dbReference type="InterPro" id="IPR015943">
    <property type="entry name" value="WD40/YVTN_repeat-like_dom_sf"/>
</dbReference>
<gene>
    <name evidence="9" type="primary">LOC118428384</name>
</gene>
<dbReference type="SMART" id="SM00320">
    <property type="entry name" value="WD40"/>
    <property type="match status" value="4"/>
</dbReference>
<evidence type="ECO:0000256" key="3">
    <source>
        <dbReference type="ARBA" id="ARBA00022737"/>
    </source>
</evidence>
<dbReference type="Gene3D" id="2.130.10.10">
    <property type="entry name" value="YVTN repeat-like/Quinoprotein amine dehydrogenase"/>
    <property type="match status" value="1"/>
</dbReference>
<dbReference type="KEGG" id="bfo:118428384"/>
<keyword evidence="4" id="KW-0378">Hydrolase</keyword>
<dbReference type="SUPFAM" id="SSF50978">
    <property type="entry name" value="WD40 repeat-like"/>
    <property type="match status" value="1"/>
</dbReference>
<accession>A0A9J7M4H9</accession>
<dbReference type="GeneID" id="118428384"/>
<dbReference type="GO" id="GO:0061685">
    <property type="term" value="F:diphthine methylesterase activity"/>
    <property type="evidence" value="ECO:0000318"/>
    <property type="project" value="GO_Central"/>
</dbReference>
<protein>
    <recommendedName>
        <fullName evidence="6">methylated diphthine methylhydrolase</fullName>
        <ecNumber evidence="6">3.1.1.97</ecNumber>
    </recommendedName>
</protein>
<keyword evidence="3" id="KW-0677">Repeat</keyword>
<dbReference type="InterPro" id="IPR052415">
    <property type="entry name" value="Diphthine_MTase"/>
</dbReference>
<dbReference type="Pfam" id="PF00400">
    <property type="entry name" value="WD40"/>
    <property type="match status" value="1"/>
</dbReference>
<sequence length="396" mass="43859">MSCSTRQLQVLDTDYSADCVEWCPVPGYHDVMVCGTYQLAQQEAPSSSPEPVCVNHIMFFRLTCDDSGTTAAPQTRLGRLLCYHLLTEGAVCLDEFQRTDLAAILDIKWCHTTLNECPALGIADAKGTLSVWTLQGGPDSKNDDASRTRSLTQQCEAQIVEEGLVLSLDWSTGRQQSSEPAVITSDSKGQLTLCQLSPTATGIQTVSQWTAHDFEAWICAFNYWEPTTVYSGGDDCRLKGWDTRTPCTHPTFVSKAHDMGVVSIHSNCHQEHRLATGSYDEHVLLWDRRNMRRPVGDVHVGGGVWRLKWHHANKDLLLAACMHNGFHILDVSKLTDGSPSVVASYMEHQSLAYGVDWCRQTISSAEMSTTGATPGKPLLASCSFYDHSLQLWEWLS</sequence>
<comment type="similarity">
    <text evidence="5">Belongs to the DPH7 family.</text>
</comment>
<keyword evidence="2" id="KW-0853">WD repeat</keyword>
<evidence type="ECO:0000256" key="7">
    <source>
        <dbReference type="ARBA" id="ARBA00047551"/>
    </source>
</evidence>
<name>A0A9J7M4H9_BRAFL</name>
<dbReference type="PANTHER" id="PTHR46042:SF1">
    <property type="entry name" value="DIPHTHINE METHYLTRANSFERASE"/>
    <property type="match status" value="1"/>
</dbReference>
<dbReference type="InterPro" id="IPR036322">
    <property type="entry name" value="WD40_repeat_dom_sf"/>
</dbReference>
<dbReference type="OrthoDB" id="1930760at2759"/>
<dbReference type="OMA" id="LDMKWLP"/>
<evidence type="ECO:0000256" key="1">
    <source>
        <dbReference type="ARBA" id="ARBA00005156"/>
    </source>
</evidence>
<dbReference type="PANTHER" id="PTHR46042">
    <property type="entry name" value="DIPHTHINE METHYLTRANSFERASE"/>
    <property type="match status" value="1"/>
</dbReference>
<evidence type="ECO:0000256" key="5">
    <source>
        <dbReference type="ARBA" id="ARBA00038092"/>
    </source>
</evidence>
<organism evidence="8 9">
    <name type="scientific">Branchiostoma floridae</name>
    <name type="common">Florida lancelet</name>
    <name type="synonym">Amphioxus</name>
    <dbReference type="NCBI Taxonomy" id="7739"/>
    <lineage>
        <taxon>Eukaryota</taxon>
        <taxon>Metazoa</taxon>
        <taxon>Chordata</taxon>
        <taxon>Cephalochordata</taxon>
        <taxon>Leptocardii</taxon>
        <taxon>Amphioxiformes</taxon>
        <taxon>Branchiostomatidae</taxon>
        <taxon>Branchiostoma</taxon>
    </lineage>
</organism>
<evidence type="ECO:0000256" key="2">
    <source>
        <dbReference type="ARBA" id="ARBA00022574"/>
    </source>
</evidence>